<evidence type="ECO:0000256" key="3">
    <source>
        <dbReference type="ARBA" id="ARBA00022448"/>
    </source>
</evidence>
<evidence type="ECO:0000259" key="5">
    <source>
        <dbReference type="PROSITE" id="PS50166"/>
    </source>
</evidence>
<gene>
    <name evidence="6" type="primary">KAP120</name>
    <name evidence="6" type="ORF">FIM1_1673</name>
</gene>
<dbReference type="InterPro" id="IPR011989">
    <property type="entry name" value="ARM-like"/>
</dbReference>
<dbReference type="SUPFAM" id="SSF48371">
    <property type="entry name" value="ARM repeat"/>
    <property type="match status" value="1"/>
</dbReference>
<reference evidence="6 7" key="2">
    <citation type="submission" date="2019-11" db="EMBL/GenBank/DDBJ databases">
        <authorList>
            <person name="Lu H."/>
        </authorList>
    </citation>
    <scope>NUCLEOTIDE SEQUENCE [LARGE SCALE GENOMIC DNA]</scope>
    <source>
        <strain evidence="6 7">FIM1</strain>
    </source>
</reference>
<keyword evidence="7" id="KW-1185">Reference proteome</keyword>
<organism evidence="6 7">
    <name type="scientific">Kluyveromyces marxianus</name>
    <name type="common">Yeast</name>
    <name type="synonym">Candida kefyr</name>
    <dbReference type="NCBI Taxonomy" id="4911"/>
    <lineage>
        <taxon>Eukaryota</taxon>
        <taxon>Fungi</taxon>
        <taxon>Dikarya</taxon>
        <taxon>Ascomycota</taxon>
        <taxon>Saccharomycotina</taxon>
        <taxon>Saccharomycetes</taxon>
        <taxon>Saccharomycetales</taxon>
        <taxon>Saccharomycetaceae</taxon>
        <taxon>Kluyveromyces</taxon>
    </lineage>
</organism>
<feature type="domain" description="Importin N-terminal" evidence="5">
    <location>
        <begin position="31"/>
        <end position="103"/>
    </location>
</feature>
<dbReference type="Proteomes" id="UP000422736">
    <property type="component" value="Chromosome 2"/>
</dbReference>
<dbReference type="InterPro" id="IPR001494">
    <property type="entry name" value="Importin-beta_N"/>
</dbReference>
<dbReference type="SMART" id="SM00913">
    <property type="entry name" value="IBN_N"/>
    <property type="match status" value="1"/>
</dbReference>
<dbReference type="Pfam" id="PF03810">
    <property type="entry name" value="IBN_N"/>
    <property type="match status" value="1"/>
</dbReference>
<dbReference type="PANTHER" id="PTHR10997:SF7">
    <property type="entry name" value="IMPORTIN-11"/>
    <property type="match status" value="1"/>
</dbReference>
<dbReference type="PANTHER" id="PTHR10997">
    <property type="entry name" value="IMPORTIN-7, 8, 11"/>
    <property type="match status" value="1"/>
</dbReference>
<comment type="subcellular location">
    <subcellularLocation>
        <location evidence="1">Nucleus</location>
    </subcellularLocation>
</comment>
<evidence type="ECO:0000313" key="7">
    <source>
        <dbReference type="Proteomes" id="UP000422736"/>
    </source>
</evidence>
<evidence type="ECO:0000256" key="2">
    <source>
        <dbReference type="ARBA" id="ARBA00007991"/>
    </source>
</evidence>
<evidence type="ECO:0000256" key="1">
    <source>
        <dbReference type="ARBA" id="ARBA00004123"/>
    </source>
</evidence>
<reference evidence="6 7" key="1">
    <citation type="submission" date="2016-03" db="EMBL/GenBank/DDBJ databases">
        <title>How can Kluyveromyces marxianus grow so fast - potential evolutionary course in Saccharomyces Complex revealed by comparative genomics.</title>
        <authorList>
            <person name="Mo W."/>
            <person name="Lu W."/>
            <person name="Yang X."/>
            <person name="Qi J."/>
            <person name="Lv H."/>
        </authorList>
    </citation>
    <scope>NUCLEOTIDE SEQUENCE [LARGE SCALE GENOMIC DNA]</scope>
    <source>
        <strain evidence="6 7">FIM1</strain>
    </source>
</reference>
<comment type="similarity">
    <text evidence="2">Belongs to the importin beta family.</text>
</comment>
<sequence length="1023" mass="118259">MSSHLTELALVQVLEQASNPQYAGMDMQKIAEKQLKEWEVQPGFHYLLQSIYMDLSVSLQVRWLAIIQFKNGLDSYWRSTRINAISKDEKKQIRNRLFDMIDEPNDKLAIQNAQAVSRVARIDFPVEWPNLFEQIEVLLNNENVWKDQVKVYNILIHLNQIIKIIAVARIGRCRPAMQSKMPIIFPLLMRIYLCYFNKWTNTDSIEDDDISELQVSYLALKVLRRIVVDGFESPHKDKSVIEFMSISEQHFQVLLKNYQAFGSFAIYEKFIKCYCKLYFNLISSSTANFVMMPSSKSILITFTTLVIEKAPDVYRENPDSETGFWESIAIRGFLILKKILNFITKKGAVTIKVRSDKADVDAAIHKLTTEFLSEELIKKLVDLLIDWYLKLRPADLEAWSIDPEEWVNEQMSSSFEYQIRPCAENFFQNLITSFQELLGPYLLSKIDSEASQLTDSIDDLLKKDALFCAFQLSAHAVSETLDFDRLLETVFLPEASKTGASTDQLRVIRRRVALVIDGWVCVSSSDHSKQQCYQFFLHMLKIEPDKVVQLSIVQALRTMIDDWDFKKEIFEPYLESFVTIFLQQLLPEVSLTETRLYVLNTLTDLIIQTKPLVNKQLLMKILEIVPKFWDIASNDPTESILANVLLRLLRYLAISLRNYSYATWDISLNIIETACNPTSSQSSLLLEDGLELWSALLQNYDPQEQNLDERFLNITPLLLHSVETQTELLPISLEILKSYSILLPPQQFHSFPSFNEILKRTSSHLLLLRDDAYTILLEIWDILALADESENEMTILYHFSYNSVFKSVFDAIFLQEQLSPFQTSQLFKIFARISFSHPNNIITLLSDYQKNLESPLENSRLPEAQRKLVTNETPLEDIIKVFFDVWCKAYGSIYDPKLKKIHLLGMSSLLKTGAAPCLSYFAVILSMWIESLEEINENSDGDCEKYHLSDAELSPETNCEQVRLHELIRQNDPAHIISVKNFISETLSFLKNNMDEDSFQKLVLSADPVLMENLQLFMSIKPQ</sequence>
<dbReference type="InterPro" id="IPR016024">
    <property type="entry name" value="ARM-type_fold"/>
</dbReference>
<keyword evidence="3" id="KW-0813">Transport</keyword>
<name>A0ABX6EV98_KLUMA</name>
<dbReference type="EMBL" id="CP015055">
    <property type="protein sequence ID" value="QGN14992.1"/>
    <property type="molecule type" value="Genomic_DNA"/>
</dbReference>
<dbReference type="PROSITE" id="PS50166">
    <property type="entry name" value="IMPORTIN_B_NT"/>
    <property type="match status" value="1"/>
</dbReference>
<keyword evidence="4" id="KW-0539">Nucleus</keyword>
<evidence type="ECO:0000313" key="6">
    <source>
        <dbReference type="EMBL" id="QGN14992.1"/>
    </source>
</evidence>
<evidence type="ECO:0000256" key="4">
    <source>
        <dbReference type="ARBA" id="ARBA00023242"/>
    </source>
</evidence>
<protein>
    <submittedName>
        <fullName evidence="6">Importin beta-like protein KAP120</fullName>
    </submittedName>
</protein>
<proteinExistence type="inferred from homology"/>
<accession>A0ABX6EV98</accession>
<dbReference type="Gene3D" id="1.25.10.10">
    <property type="entry name" value="Leucine-rich Repeat Variant"/>
    <property type="match status" value="1"/>
</dbReference>
<dbReference type="InterPro" id="IPR058669">
    <property type="entry name" value="TPR_IPO7/11-like"/>
</dbReference>
<dbReference type="Pfam" id="PF25758">
    <property type="entry name" value="TPR_IPO11"/>
    <property type="match status" value="1"/>
</dbReference>